<dbReference type="InterPro" id="IPR006726">
    <property type="entry name" value="PHBA_efflux_AaeB/fusaric-R"/>
</dbReference>
<keyword evidence="4 7" id="KW-0812">Transmembrane</keyword>
<proteinExistence type="predicted"/>
<dbReference type="PANTHER" id="PTHR30509">
    <property type="entry name" value="P-HYDROXYBENZOIC ACID EFFLUX PUMP SUBUNIT-RELATED"/>
    <property type="match status" value="1"/>
</dbReference>
<keyword evidence="9" id="KW-1185">Reference proteome</keyword>
<dbReference type="EMBL" id="FORH01000002">
    <property type="protein sequence ID" value="SFJ15820.1"/>
    <property type="molecule type" value="Genomic_DNA"/>
</dbReference>
<dbReference type="Pfam" id="PF04632">
    <property type="entry name" value="FUSC"/>
    <property type="match status" value="1"/>
</dbReference>
<feature type="transmembrane region" description="Helical" evidence="7">
    <location>
        <begin position="153"/>
        <end position="172"/>
    </location>
</feature>
<dbReference type="OrthoDB" id="9807111at2"/>
<protein>
    <submittedName>
        <fullName evidence="8">Uncharacterized membrane protein YccC</fullName>
    </submittedName>
</protein>
<dbReference type="STRING" id="588602.SAMN04487991_1547"/>
<dbReference type="PANTHER" id="PTHR30509:SF9">
    <property type="entry name" value="MULTIDRUG RESISTANCE PROTEIN MDTO"/>
    <property type="match status" value="1"/>
</dbReference>
<accession>A0A1I3P3B8</accession>
<comment type="subcellular location">
    <subcellularLocation>
        <location evidence="1">Cell membrane</location>
        <topology evidence="1">Multi-pass membrane protein</topology>
    </subcellularLocation>
</comment>
<evidence type="ECO:0000256" key="7">
    <source>
        <dbReference type="SAM" id="Phobius"/>
    </source>
</evidence>
<sequence length="630" mass="68080">MSAQLLRTLPFWLSAHGFDPARMGFAGRTAVAACIAFVLSWMIGLEHPQWAAMTVWAASQPTRGQLWEKSAFRVLGSISGTAIGIGLVLAMQIHPALLVIGLAIWVSACTYIGNLQRGFTAYGTVLAGYTAAMVSLLDAAHPEHVMALGADRLATVLSGVVVATLIGSLFSPKAVPGQLRQKVIDLLIEMFDLAATAEPQAGKQRALLSDLAAIEEGLDPHGAGSLRSRQSIRITRALLIAATPLILWKHGDRQPAAFRAELTQVAKALKSGDFAAARAALIRATRIKGVSPRFSETLHGLDQALLRWQDQPSEPRRVTAAPLRLHRDWVGAREAGLRALGALLLFGGIWLATGWAVGAFMLLGLSVMISLFSTFENPAQMMRSVFFGQLLGVTGAILLRWLVWPLAESELQMILLTLPFILIGPLFVGHNKTVAMSFDYNMVLMLMSQPHWPLTGSFGGSVAAGLAVISAPLAALIAYLTVYPVSLKRRVDTVLQAMLHDLRDLASDPKALEARPHWRARLYHRTLRLVRLSERAGRAQEEALEAGLAVLNLGQVAMWCHRIAQDTEQSASDRRAARTALLRISQIEMKPARARSSLAGLSRRRTGPEAALFLDAVAGIDALAPSLKKG</sequence>
<keyword evidence="6 7" id="KW-0472">Membrane</keyword>
<evidence type="ECO:0000256" key="2">
    <source>
        <dbReference type="ARBA" id="ARBA00022448"/>
    </source>
</evidence>
<name>A0A1I3P3B8_9RHOB</name>
<feature type="transmembrane region" description="Helical" evidence="7">
    <location>
        <begin position="27"/>
        <end position="45"/>
    </location>
</feature>
<evidence type="ECO:0000256" key="3">
    <source>
        <dbReference type="ARBA" id="ARBA00022475"/>
    </source>
</evidence>
<feature type="transmembrane region" description="Helical" evidence="7">
    <location>
        <begin position="121"/>
        <end position="141"/>
    </location>
</feature>
<dbReference type="AlphaFoldDB" id="A0A1I3P3B8"/>
<feature type="transmembrane region" description="Helical" evidence="7">
    <location>
        <begin position="343"/>
        <end position="372"/>
    </location>
</feature>
<evidence type="ECO:0000256" key="1">
    <source>
        <dbReference type="ARBA" id="ARBA00004651"/>
    </source>
</evidence>
<organism evidence="8 9">
    <name type="scientific">Celeribacter neptunius</name>
    <dbReference type="NCBI Taxonomy" id="588602"/>
    <lineage>
        <taxon>Bacteria</taxon>
        <taxon>Pseudomonadati</taxon>
        <taxon>Pseudomonadota</taxon>
        <taxon>Alphaproteobacteria</taxon>
        <taxon>Rhodobacterales</taxon>
        <taxon>Roseobacteraceae</taxon>
        <taxon>Celeribacter</taxon>
    </lineage>
</organism>
<evidence type="ECO:0000313" key="9">
    <source>
        <dbReference type="Proteomes" id="UP000199630"/>
    </source>
</evidence>
<evidence type="ECO:0000256" key="4">
    <source>
        <dbReference type="ARBA" id="ARBA00022692"/>
    </source>
</evidence>
<keyword evidence="3" id="KW-1003">Cell membrane</keyword>
<dbReference type="GO" id="GO:0022857">
    <property type="term" value="F:transmembrane transporter activity"/>
    <property type="evidence" value="ECO:0007669"/>
    <property type="project" value="InterPro"/>
</dbReference>
<feature type="transmembrane region" description="Helical" evidence="7">
    <location>
        <begin position="458"/>
        <end position="480"/>
    </location>
</feature>
<dbReference type="Proteomes" id="UP000199630">
    <property type="component" value="Unassembled WGS sequence"/>
</dbReference>
<evidence type="ECO:0000256" key="5">
    <source>
        <dbReference type="ARBA" id="ARBA00022989"/>
    </source>
</evidence>
<feature type="transmembrane region" description="Helical" evidence="7">
    <location>
        <begin position="384"/>
        <end position="403"/>
    </location>
</feature>
<reference evidence="9" key="1">
    <citation type="submission" date="2016-10" db="EMBL/GenBank/DDBJ databases">
        <authorList>
            <person name="Varghese N."/>
            <person name="Submissions S."/>
        </authorList>
    </citation>
    <scope>NUCLEOTIDE SEQUENCE [LARGE SCALE GENOMIC DNA]</scope>
    <source>
        <strain evidence="9">DSM 26471</strain>
    </source>
</reference>
<evidence type="ECO:0000256" key="6">
    <source>
        <dbReference type="ARBA" id="ARBA00023136"/>
    </source>
</evidence>
<keyword evidence="2" id="KW-0813">Transport</keyword>
<evidence type="ECO:0000313" key="8">
    <source>
        <dbReference type="EMBL" id="SFJ15820.1"/>
    </source>
</evidence>
<keyword evidence="5 7" id="KW-1133">Transmembrane helix</keyword>
<dbReference type="RefSeq" id="WP_090059675.1">
    <property type="nucleotide sequence ID" value="NZ_FORH01000002.1"/>
</dbReference>
<feature type="transmembrane region" description="Helical" evidence="7">
    <location>
        <begin position="415"/>
        <end position="438"/>
    </location>
</feature>
<dbReference type="GO" id="GO:0005886">
    <property type="term" value="C:plasma membrane"/>
    <property type="evidence" value="ECO:0007669"/>
    <property type="project" value="UniProtKB-SubCell"/>
</dbReference>
<gene>
    <name evidence="8" type="ORF">SAMN04487991_1547</name>
</gene>